<dbReference type="EMBL" id="LHXJ01000066">
    <property type="protein sequence ID" value="KXA89740.1"/>
    <property type="molecule type" value="Genomic_DNA"/>
</dbReference>
<dbReference type="InterPro" id="IPR036748">
    <property type="entry name" value="MTH938-like_sf"/>
</dbReference>
<accession>A0A133U6C6</accession>
<sequence length="98" mass="10991">MPEVRPVYKSRKEITRPCDSREELSEFLPGVKLCDEGKAGSDRDATGAYGKVTIQSNTREYIESRGIELIAEKTQEAVETFRDIQKEETAVAALHLTC</sequence>
<evidence type="ECO:0000313" key="2">
    <source>
        <dbReference type="Proteomes" id="UP000070163"/>
    </source>
</evidence>
<evidence type="ECO:0000313" key="1">
    <source>
        <dbReference type="EMBL" id="KXA89740.1"/>
    </source>
</evidence>
<protein>
    <submittedName>
        <fullName evidence="1">Uncharacterized protein</fullName>
    </submittedName>
</protein>
<organism evidence="1 2">
    <name type="scientific">candidate division MSBL1 archaeon SCGC-AAA259A05</name>
    <dbReference type="NCBI Taxonomy" id="1698259"/>
    <lineage>
        <taxon>Archaea</taxon>
        <taxon>Methanobacteriati</taxon>
        <taxon>Methanobacteriota</taxon>
        <taxon>candidate division MSBL1</taxon>
    </lineage>
</organism>
<dbReference type="Proteomes" id="UP000070163">
    <property type="component" value="Unassembled WGS sequence"/>
</dbReference>
<comment type="caution">
    <text evidence="1">The sequence shown here is derived from an EMBL/GenBank/DDBJ whole genome shotgun (WGS) entry which is preliminary data.</text>
</comment>
<proteinExistence type="predicted"/>
<gene>
    <name evidence="1" type="ORF">AKJ57_04920</name>
</gene>
<dbReference type="AlphaFoldDB" id="A0A133U6C6"/>
<dbReference type="SUPFAM" id="SSF64076">
    <property type="entry name" value="MTH938-like"/>
    <property type="match status" value="1"/>
</dbReference>
<name>A0A133U6C6_9EURY</name>
<dbReference type="Gene3D" id="3.40.1230.10">
    <property type="entry name" value="MTH938-like"/>
    <property type="match status" value="1"/>
</dbReference>
<reference evidence="1 2" key="1">
    <citation type="journal article" date="2016" name="Sci. Rep.">
        <title>Metabolic traits of an uncultured archaeal lineage -MSBL1- from brine pools of the Red Sea.</title>
        <authorList>
            <person name="Mwirichia R."/>
            <person name="Alam I."/>
            <person name="Rashid M."/>
            <person name="Vinu M."/>
            <person name="Ba-Alawi W."/>
            <person name="Anthony Kamau A."/>
            <person name="Kamanda Ngugi D."/>
            <person name="Goker M."/>
            <person name="Klenk H.P."/>
            <person name="Bajic V."/>
            <person name="Stingl U."/>
        </authorList>
    </citation>
    <scope>NUCLEOTIDE SEQUENCE [LARGE SCALE GENOMIC DNA]</scope>
    <source>
        <strain evidence="1">SCGC-AAA259A05</strain>
    </source>
</reference>
<keyword evidence="2" id="KW-1185">Reference proteome</keyword>